<dbReference type="Pfam" id="PF14737">
    <property type="entry name" value="DUF4470"/>
    <property type="match status" value="1"/>
</dbReference>
<dbReference type="Pfam" id="PF01753">
    <property type="entry name" value="zf-MYND"/>
    <property type="match status" value="1"/>
</dbReference>
<reference evidence="6 7" key="1">
    <citation type="submission" date="2020-01" db="EMBL/GenBank/DDBJ databases">
        <authorList>
            <consortium name="DOE Joint Genome Institute"/>
            <person name="Haridas S."/>
            <person name="Albert R."/>
            <person name="Binder M."/>
            <person name="Bloem J."/>
            <person name="Labutti K."/>
            <person name="Salamov A."/>
            <person name="Andreopoulos B."/>
            <person name="Baker S.E."/>
            <person name="Barry K."/>
            <person name="Bills G."/>
            <person name="Bluhm B.H."/>
            <person name="Cannon C."/>
            <person name="Castanera R."/>
            <person name="Culley D.E."/>
            <person name="Daum C."/>
            <person name="Ezra D."/>
            <person name="Gonzalez J.B."/>
            <person name="Henrissat B."/>
            <person name="Kuo A."/>
            <person name="Liang C."/>
            <person name="Lipzen A."/>
            <person name="Lutzoni F."/>
            <person name="Magnuson J."/>
            <person name="Mondo S."/>
            <person name="Nolan M."/>
            <person name="Ohm R."/>
            <person name="Pangilinan J."/>
            <person name="Park H.-J.H."/>
            <person name="Ramirez L."/>
            <person name="Alfaro M."/>
            <person name="Sun H."/>
            <person name="Tritt A."/>
            <person name="Yoshinaga Y."/>
            <person name="Zwiers L.-H.L."/>
            <person name="Turgeon B.G."/>
            <person name="Goodwin S.B."/>
            <person name="Spatafora J.W."/>
            <person name="Crous P.W."/>
            <person name="Grigoriev I.V."/>
        </authorList>
    </citation>
    <scope>NUCLEOTIDE SEQUENCE [LARGE SCALE GENOMIC DNA]</scope>
    <source>
        <strain evidence="6 7">CBS 611.86</strain>
    </source>
</reference>
<evidence type="ECO:0000256" key="1">
    <source>
        <dbReference type="ARBA" id="ARBA00022723"/>
    </source>
</evidence>
<dbReference type="SUPFAM" id="SSF144232">
    <property type="entry name" value="HIT/MYND zinc finger-like"/>
    <property type="match status" value="1"/>
</dbReference>
<protein>
    <recommendedName>
        <fullName evidence="5">MYND-type domain-containing protein</fullName>
    </recommendedName>
</protein>
<dbReference type="AlphaFoldDB" id="A0A7C8MDP0"/>
<evidence type="ECO:0000256" key="3">
    <source>
        <dbReference type="ARBA" id="ARBA00022833"/>
    </source>
</evidence>
<dbReference type="Proteomes" id="UP000481861">
    <property type="component" value="Unassembled WGS sequence"/>
</dbReference>
<keyword evidence="1" id="KW-0479">Metal-binding</keyword>
<keyword evidence="2 4" id="KW-0863">Zinc-finger</keyword>
<dbReference type="InterPro" id="IPR027974">
    <property type="entry name" value="DUF4470"/>
</dbReference>
<dbReference type="Gene3D" id="6.10.140.2220">
    <property type="match status" value="1"/>
</dbReference>
<dbReference type="GO" id="GO:0008270">
    <property type="term" value="F:zinc ion binding"/>
    <property type="evidence" value="ECO:0007669"/>
    <property type="project" value="UniProtKB-KW"/>
</dbReference>
<evidence type="ECO:0000313" key="7">
    <source>
        <dbReference type="Proteomes" id="UP000481861"/>
    </source>
</evidence>
<evidence type="ECO:0000256" key="2">
    <source>
        <dbReference type="ARBA" id="ARBA00022771"/>
    </source>
</evidence>
<dbReference type="PROSITE" id="PS50865">
    <property type="entry name" value="ZF_MYND_2"/>
    <property type="match status" value="1"/>
</dbReference>
<evidence type="ECO:0000259" key="5">
    <source>
        <dbReference type="PROSITE" id="PS50865"/>
    </source>
</evidence>
<dbReference type="InterPro" id="IPR002893">
    <property type="entry name" value="Znf_MYND"/>
</dbReference>
<comment type="caution">
    <text evidence="6">The sequence shown here is derived from an EMBL/GenBank/DDBJ whole genome shotgun (WGS) entry which is preliminary data.</text>
</comment>
<gene>
    <name evidence="6" type="ORF">BDV95DRAFT_285156</name>
</gene>
<evidence type="ECO:0000256" key="4">
    <source>
        <dbReference type="PROSITE-ProRule" id="PRU00134"/>
    </source>
</evidence>
<dbReference type="OrthoDB" id="5282002at2759"/>
<organism evidence="6 7">
    <name type="scientific">Massariosphaeria phaeospora</name>
    <dbReference type="NCBI Taxonomy" id="100035"/>
    <lineage>
        <taxon>Eukaryota</taxon>
        <taxon>Fungi</taxon>
        <taxon>Dikarya</taxon>
        <taxon>Ascomycota</taxon>
        <taxon>Pezizomycotina</taxon>
        <taxon>Dothideomycetes</taxon>
        <taxon>Pleosporomycetidae</taxon>
        <taxon>Pleosporales</taxon>
        <taxon>Pleosporales incertae sedis</taxon>
        <taxon>Massariosphaeria</taxon>
    </lineage>
</organism>
<dbReference type="EMBL" id="JAADJZ010000004">
    <property type="protein sequence ID" value="KAF2875898.1"/>
    <property type="molecule type" value="Genomic_DNA"/>
</dbReference>
<feature type="domain" description="MYND-type" evidence="5">
    <location>
        <begin position="18"/>
        <end position="54"/>
    </location>
</feature>
<sequence length="577" mass="64973">MQAVPVIPIACANWTQGATVCTNKCAAHCAGCKLVLYCGPECQKAHWSEHKKACRSPLSKSKWRPAWDRENRSPSWASGDAATNIHNPFGAAKHLWGNVPAIDILRLGQNEGNQHADRIALLFAASGDLRNVVKTITHLPEDFVSRVKLTINDREFEVVARNITLLLFAFTSLDDERPVSETAEGLIHLWYSAFLPNTLLDSVKARVGSLVKAVCTGIANKASGTLHKKRWKFRSGNTLHLSLQKKDWLRLGQFLHLPEGIGLEEARRLRCATVMAPERTDYRERWYYKDATPSMRLAKHRFREDGLLLPFGHPRIGFDTPNPTFFQTANSWPMNDKADPLDGWSIGDVNKTSHTASLDVYGKLFIYLRDEFGKFLHRLNSGKSDFHLHRLDVRELPPHLNANTYNRIEVSNITDAGPAYVGTARTLALLAPLLQTPQQNSHATLIALYMNATPAVIKMGSLQDQAPNIKVLGLYMHLSLEDILIRHESAAAYKNWDARNLVVNGDKFFNRFMGMEAFSVISAVHDVAMKKTHTIIEPWPLGRKLQSLQDGAQEEFDLLLASNFTSLERYVEWIRTK</sequence>
<accession>A0A7C8MDP0</accession>
<keyword evidence="3" id="KW-0862">Zinc</keyword>
<name>A0A7C8MDP0_9PLEO</name>
<proteinExistence type="predicted"/>
<keyword evidence="7" id="KW-1185">Reference proteome</keyword>
<evidence type="ECO:0000313" key="6">
    <source>
        <dbReference type="EMBL" id="KAF2875898.1"/>
    </source>
</evidence>